<sequence length="267" mass="28432">MTPARSFPDNAVRPVLVVGAGLAGLTAARVLLAAGVPVRVLEARDRVGGRTWAVPALSDGGEDSLLDLGATWGWDHHPHLRQLLGELGIRPFVQPSAGATAYQTPQGVHRLPHPSGSTGYLRFAGGAAVLCRTLAGQLPAHSLELNTRVTQLRRLPNGQGIEVQAEQGESPRTYAAAAAVLALPPRLVAHRVAFDPVLSAELLQTLREVPTWMSHAMKCVVVALVKSLVQRLNERLLGGRVNASYCATAGARKVHLVAPIDRELLCR</sequence>
<dbReference type="OrthoDB" id="56323at2"/>
<dbReference type="InterPro" id="IPR036188">
    <property type="entry name" value="FAD/NAD-bd_sf"/>
</dbReference>
<evidence type="ECO:0000313" key="3">
    <source>
        <dbReference type="EMBL" id="OGX83526.1"/>
    </source>
</evidence>
<name>A0A1G1SY32_9BACT</name>
<dbReference type="Proteomes" id="UP000176294">
    <property type="component" value="Unassembled WGS sequence"/>
</dbReference>
<dbReference type="PANTHER" id="PTHR43563">
    <property type="entry name" value="AMINE OXIDASE"/>
    <property type="match status" value="1"/>
</dbReference>
<dbReference type="EMBL" id="MDZB01000130">
    <property type="protein sequence ID" value="OGX83526.1"/>
    <property type="molecule type" value="Genomic_DNA"/>
</dbReference>
<accession>A0A1G1SY32</accession>
<protein>
    <recommendedName>
        <fullName evidence="2">Amine oxidase domain-containing protein</fullName>
    </recommendedName>
</protein>
<evidence type="ECO:0000259" key="2">
    <source>
        <dbReference type="Pfam" id="PF01593"/>
    </source>
</evidence>
<organism evidence="3 4">
    <name type="scientific">Hymenobacter lapidarius</name>
    <dbReference type="NCBI Taxonomy" id="1908237"/>
    <lineage>
        <taxon>Bacteria</taxon>
        <taxon>Pseudomonadati</taxon>
        <taxon>Bacteroidota</taxon>
        <taxon>Cytophagia</taxon>
        <taxon>Cytophagales</taxon>
        <taxon>Hymenobacteraceae</taxon>
        <taxon>Hymenobacter</taxon>
    </lineage>
</organism>
<evidence type="ECO:0000313" key="4">
    <source>
        <dbReference type="Proteomes" id="UP000176294"/>
    </source>
</evidence>
<dbReference type="GO" id="GO:0016491">
    <property type="term" value="F:oxidoreductase activity"/>
    <property type="evidence" value="ECO:0007669"/>
    <property type="project" value="InterPro"/>
</dbReference>
<dbReference type="AlphaFoldDB" id="A0A1G1SY32"/>
<dbReference type="Pfam" id="PF01593">
    <property type="entry name" value="Amino_oxidase"/>
    <property type="match status" value="2"/>
</dbReference>
<dbReference type="InterPro" id="IPR050703">
    <property type="entry name" value="Flavin_MAO"/>
</dbReference>
<proteinExistence type="inferred from homology"/>
<dbReference type="Gene3D" id="3.50.50.60">
    <property type="entry name" value="FAD/NAD(P)-binding domain"/>
    <property type="match status" value="2"/>
</dbReference>
<gene>
    <name evidence="3" type="ORF">BEN47_17480</name>
</gene>
<keyword evidence="4" id="KW-1185">Reference proteome</keyword>
<dbReference type="STRING" id="1908237.BEN47_17480"/>
<comment type="similarity">
    <text evidence="1">Belongs to the flavin monoamine oxidase family.</text>
</comment>
<feature type="domain" description="Amine oxidase" evidence="2">
    <location>
        <begin position="120"/>
        <end position="220"/>
    </location>
</feature>
<feature type="domain" description="Amine oxidase" evidence="2">
    <location>
        <begin position="22"/>
        <end position="99"/>
    </location>
</feature>
<reference evidence="3 4" key="1">
    <citation type="submission" date="2016-08" db="EMBL/GenBank/DDBJ databases">
        <title>Hymenobacter coccineus sp. nov., Hymenobacter lapidarius sp. nov. and Hymenobacter glacialis sp. nov., isolated from Antarctic soil.</title>
        <authorList>
            <person name="Sedlacek I."/>
            <person name="Kralova S."/>
            <person name="Kyrova K."/>
            <person name="Maslanova I."/>
            <person name="Stankova E."/>
            <person name="Vrbovska V."/>
            <person name="Nemec M."/>
            <person name="Bartak M."/>
            <person name="Svec P."/>
            <person name="Busse H.-J."/>
            <person name="Pantucek R."/>
        </authorList>
    </citation>
    <scope>NUCLEOTIDE SEQUENCE [LARGE SCALE GENOMIC DNA]</scope>
    <source>
        <strain evidence="3 4">CCM 8643</strain>
    </source>
</reference>
<dbReference type="PANTHER" id="PTHR43563:SF14">
    <property type="entry name" value="AMINE OXIDASE"/>
    <property type="match status" value="1"/>
</dbReference>
<evidence type="ECO:0000256" key="1">
    <source>
        <dbReference type="ARBA" id="ARBA00005995"/>
    </source>
</evidence>
<dbReference type="RefSeq" id="WP_070729206.1">
    <property type="nucleotide sequence ID" value="NZ_MDZB01000130.1"/>
</dbReference>
<comment type="caution">
    <text evidence="3">The sequence shown here is derived from an EMBL/GenBank/DDBJ whole genome shotgun (WGS) entry which is preliminary data.</text>
</comment>
<dbReference type="InterPro" id="IPR002937">
    <property type="entry name" value="Amino_oxidase"/>
</dbReference>
<dbReference type="SUPFAM" id="SSF51905">
    <property type="entry name" value="FAD/NAD(P)-binding domain"/>
    <property type="match status" value="1"/>
</dbReference>